<sequence length="297" mass="34113">MMELAELLKHKKRYSLLLAYLVRLTLVNLKTIIEMDCDKIIAGSLFTGLSLALTPIYVKIIHILLWNTEFRRLRCYQIMVQIGIIDCMFVLGYAVFGVSLPLENDFYGFPFVVVQLLEGVWMTKVSLNVALAINRLTVTCRLTIPAWLHWIKMLYCWLLGLFYFIICLTPYTGLRLDFDSFGWTYNMSKPYTAFMQKVDVCYATGALAFCFLMYLIAALILLLSRMKYSVNNGNHKMELRICVMAVVLFSSPMLGDLLWNFAFEFLPKSHWTNVAIGVFSICNIALAAPTVYLVMNK</sequence>
<protein>
    <recommendedName>
        <fullName evidence="4">G-protein coupled receptors family 1 profile domain-containing protein</fullName>
    </recommendedName>
</protein>
<organism evidence="2 3">
    <name type="scientific">Steinernema carpocapsae</name>
    <name type="common">Entomopathogenic nematode</name>
    <dbReference type="NCBI Taxonomy" id="34508"/>
    <lineage>
        <taxon>Eukaryota</taxon>
        <taxon>Metazoa</taxon>
        <taxon>Ecdysozoa</taxon>
        <taxon>Nematoda</taxon>
        <taxon>Chromadorea</taxon>
        <taxon>Rhabditida</taxon>
        <taxon>Tylenchina</taxon>
        <taxon>Panagrolaimomorpha</taxon>
        <taxon>Strongyloidoidea</taxon>
        <taxon>Steinernematidae</taxon>
        <taxon>Steinernema</taxon>
    </lineage>
</organism>
<gene>
    <name evidence="2" type="ORF">L596_017798</name>
</gene>
<feature type="transmembrane region" description="Helical" evidence="1">
    <location>
        <begin position="274"/>
        <end position="295"/>
    </location>
</feature>
<feature type="transmembrane region" description="Helical" evidence="1">
    <location>
        <begin position="243"/>
        <end position="262"/>
    </location>
</feature>
<keyword evidence="1" id="KW-0812">Transmembrane</keyword>
<dbReference type="AlphaFoldDB" id="A0A4U5N2P0"/>
<feature type="transmembrane region" description="Helical" evidence="1">
    <location>
        <begin position="45"/>
        <end position="66"/>
    </location>
</feature>
<dbReference type="EMBL" id="AZBU02000005">
    <property type="protein sequence ID" value="TKR76689.1"/>
    <property type="molecule type" value="Genomic_DNA"/>
</dbReference>
<keyword evidence="1" id="KW-1133">Transmembrane helix</keyword>
<name>A0A4U5N2P0_STECR</name>
<dbReference type="Proteomes" id="UP000298663">
    <property type="component" value="Unassembled WGS sequence"/>
</dbReference>
<feature type="transmembrane region" description="Helical" evidence="1">
    <location>
        <begin position="78"/>
        <end position="100"/>
    </location>
</feature>
<keyword evidence="1" id="KW-0472">Membrane</keyword>
<keyword evidence="3" id="KW-1185">Reference proteome</keyword>
<evidence type="ECO:0000256" key="1">
    <source>
        <dbReference type="SAM" id="Phobius"/>
    </source>
</evidence>
<evidence type="ECO:0000313" key="3">
    <source>
        <dbReference type="Proteomes" id="UP000298663"/>
    </source>
</evidence>
<accession>A0A4U5N2P0</accession>
<proteinExistence type="predicted"/>
<feature type="transmembrane region" description="Helical" evidence="1">
    <location>
        <begin position="154"/>
        <end position="174"/>
    </location>
</feature>
<dbReference type="OrthoDB" id="5829161at2759"/>
<comment type="caution">
    <text evidence="2">The sequence shown here is derived from an EMBL/GenBank/DDBJ whole genome shotgun (WGS) entry which is preliminary data.</text>
</comment>
<feature type="transmembrane region" description="Helical" evidence="1">
    <location>
        <begin position="106"/>
        <end position="133"/>
    </location>
</feature>
<feature type="transmembrane region" description="Helical" evidence="1">
    <location>
        <begin position="202"/>
        <end position="223"/>
    </location>
</feature>
<reference evidence="2 3" key="1">
    <citation type="journal article" date="2015" name="Genome Biol.">
        <title>Comparative genomics of Steinernema reveals deeply conserved gene regulatory networks.</title>
        <authorList>
            <person name="Dillman A.R."/>
            <person name="Macchietto M."/>
            <person name="Porter C.F."/>
            <person name="Rogers A."/>
            <person name="Williams B."/>
            <person name="Antoshechkin I."/>
            <person name="Lee M.M."/>
            <person name="Goodwin Z."/>
            <person name="Lu X."/>
            <person name="Lewis E.E."/>
            <person name="Goodrich-Blair H."/>
            <person name="Stock S.P."/>
            <person name="Adams B.J."/>
            <person name="Sternberg P.W."/>
            <person name="Mortazavi A."/>
        </authorList>
    </citation>
    <scope>NUCLEOTIDE SEQUENCE [LARGE SCALE GENOMIC DNA]</scope>
    <source>
        <strain evidence="2 3">ALL</strain>
    </source>
</reference>
<evidence type="ECO:0000313" key="2">
    <source>
        <dbReference type="EMBL" id="TKR76689.1"/>
    </source>
</evidence>
<evidence type="ECO:0008006" key="4">
    <source>
        <dbReference type="Google" id="ProtNLM"/>
    </source>
</evidence>
<reference evidence="2 3" key="2">
    <citation type="journal article" date="2019" name="G3 (Bethesda)">
        <title>Hybrid Assembly of the Genome of the Entomopathogenic Nematode Steinernema carpocapsae Identifies the X-Chromosome.</title>
        <authorList>
            <person name="Serra L."/>
            <person name="Macchietto M."/>
            <person name="Macias-Munoz A."/>
            <person name="McGill C.J."/>
            <person name="Rodriguez I.M."/>
            <person name="Rodriguez B."/>
            <person name="Murad R."/>
            <person name="Mortazavi A."/>
        </authorList>
    </citation>
    <scope>NUCLEOTIDE SEQUENCE [LARGE SCALE GENOMIC DNA]</scope>
    <source>
        <strain evidence="2 3">ALL</strain>
    </source>
</reference>